<evidence type="ECO:0000256" key="1">
    <source>
        <dbReference type="ARBA" id="ARBA00007637"/>
    </source>
</evidence>
<proteinExistence type="inferred from homology"/>
<accession>A0A101JFE8</accession>
<dbReference type="EMBL" id="LLZG01000366">
    <property type="protein sequence ID" value="KUL25742.1"/>
    <property type="molecule type" value="Genomic_DNA"/>
</dbReference>
<sequence length="316" mass="34012">MPHTPAPTLVTGGAGFIGSSLVRALLDQGHVVSVVDQIPWSRAERLHELATPGQLTYYQADIRDAEQLRTFAPDHKVIYHLSSNTENRADRAARTADFDITTGGTVALLEALVGHTGTTVVLTSSQLVYGRALDSTLLDEETTVPRPTSRFAAGKLAAEAFLRAYGDELGLRTAVCRLSNIIGGQMRRGIVYDFVQRLADDPHTITVLGDGRQDRSYLHIDDCVSALMTAAASADANCPVFNVSNLDTTTAAQVAQIVAEEFPHGHPAISYTGGERGWKGDIPVLRVRPNALTDRGWSPIHSSNDAVRVTAKSLFA</sequence>
<comment type="caution">
    <text evidence="3">The sequence shown here is derived from an EMBL/GenBank/DDBJ whole genome shotgun (WGS) entry which is preliminary data.</text>
</comment>
<keyword evidence="4" id="KW-1185">Reference proteome</keyword>
<dbReference type="Gene3D" id="3.90.25.10">
    <property type="entry name" value="UDP-galactose 4-epimerase, domain 1"/>
    <property type="match status" value="2"/>
</dbReference>
<reference evidence="4" key="1">
    <citation type="submission" date="2015-10" db="EMBL/GenBank/DDBJ databases">
        <authorList>
            <person name="Ju K.-S."/>
            <person name="Doroghazi J.R."/>
            <person name="Metcalf W.W."/>
        </authorList>
    </citation>
    <scope>NUCLEOTIDE SEQUENCE [LARGE SCALE GENOMIC DNA]</scope>
    <source>
        <strain evidence="4">NRRL 3151</strain>
    </source>
</reference>
<gene>
    <name evidence="3" type="ORF">ADL12_34095</name>
</gene>
<dbReference type="SUPFAM" id="SSF51735">
    <property type="entry name" value="NAD(P)-binding Rossmann-fold domains"/>
    <property type="match status" value="1"/>
</dbReference>
<comment type="similarity">
    <text evidence="1">Belongs to the NAD(P)-dependent epimerase/dehydratase family.</text>
</comment>
<dbReference type="Pfam" id="PF01370">
    <property type="entry name" value="Epimerase"/>
    <property type="match status" value="1"/>
</dbReference>
<dbReference type="InterPro" id="IPR036291">
    <property type="entry name" value="NAD(P)-bd_dom_sf"/>
</dbReference>
<protein>
    <recommendedName>
        <fullName evidence="2">NAD-dependent epimerase/dehydratase domain-containing protein</fullName>
    </recommendedName>
</protein>
<dbReference type="Proteomes" id="UP000053923">
    <property type="component" value="Unassembled WGS sequence"/>
</dbReference>
<evidence type="ECO:0000313" key="3">
    <source>
        <dbReference type="EMBL" id="KUL25742.1"/>
    </source>
</evidence>
<name>A0A101JFE8_9ACTN</name>
<organism evidence="3 4">
    <name type="scientific">Streptomyces regalis</name>
    <dbReference type="NCBI Taxonomy" id="68262"/>
    <lineage>
        <taxon>Bacteria</taxon>
        <taxon>Bacillati</taxon>
        <taxon>Actinomycetota</taxon>
        <taxon>Actinomycetes</taxon>
        <taxon>Kitasatosporales</taxon>
        <taxon>Streptomycetaceae</taxon>
        <taxon>Streptomyces</taxon>
    </lineage>
</organism>
<dbReference type="OrthoDB" id="9801785at2"/>
<dbReference type="RefSeq" id="WP_062709434.1">
    <property type="nucleotide sequence ID" value="NZ_LLZG01000366.1"/>
</dbReference>
<dbReference type="AlphaFoldDB" id="A0A101JFE8"/>
<evidence type="ECO:0000313" key="4">
    <source>
        <dbReference type="Proteomes" id="UP000053923"/>
    </source>
</evidence>
<dbReference type="PANTHER" id="PTHR43000">
    <property type="entry name" value="DTDP-D-GLUCOSE 4,6-DEHYDRATASE-RELATED"/>
    <property type="match status" value="1"/>
</dbReference>
<dbReference type="InterPro" id="IPR001509">
    <property type="entry name" value="Epimerase_deHydtase"/>
</dbReference>
<feature type="domain" description="NAD-dependent epimerase/dehydratase" evidence="2">
    <location>
        <begin position="9"/>
        <end position="243"/>
    </location>
</feature>
<evidence type="ECO:0000259" key="2">
    <source>
        <dbReference type="Pfam" id="PF01370"/>
    </source>
</evidence>
<dbReference type="Gene3D" id="3.40.50.720">
    <property type="entry name" value="NAD(P)-binding Rossmann-like Domain"/>
    <property type="match status" value="1"/>
</dbReference>